<evidence type="ECO:0000256" key="1">
    <source>
        <dbReference type="SAM" id="SignalP"/>
    </source>
</evidence>
<proteinExistence type="predicted"/>
<evidence type="ECO:0000313" key="3">
    <source>
        <dbReference type="Proteomes" id="UP000176902"/>
    </source>
</evidence>
<name>A0A1F5JY57_9BACT</name>
<evidence type="ECO:0000313" key="2">
    <source>
        <dbReference type="EMBL" id="OGE33480.1"/>
    </source>
</evidence>
<accession>A0A1F5JY57</accession>
<comment type="caution">
    <text evidence="2">The sequence shown here is derived from an EMBL/GenBank/DDBJ whole genome shotgun (WGS) entry which is preliminary data.</text>
</comment>
<feature type="chain" id="PRO_5009519054" description="DUF5667 domain-containing protein" evidence="1">
    <location>
        <begin position="31"/>
        <end position="223"/>
    </location>
</feature>
<organism evidence="2 3">
    <name type="scientific">Candidatus Daviesbacteria bacterium RIFCSPHIGHO2_02_FULL_36_13</name>
    <dbReference type="NCBI Taxonomy" id="1797768"/>
    <lineage>
        <taxon>Bacteria</taxon>
        <taxon>Candidatus Daviesiibacteriota</taxon>
    </lineage>
</organism>
<feature type="signal peptide" evidence="1">
    <location>
        <begin position="1"/>
        <end position="30"/>
    </location>
</feature>
<dbReference type="STRING" id="1797768.A3C59_05100"/>
<evidence type="ECO:0008006" key="4">
    <source>
        <dbReference type="Google" id="ProtNLM"/>
    </source>
</evidence>
<dbReference type="AlphaFoldDB" id="A0A1F5JY57"/>
<protein>
    <recommendedName>
        <fullName evidence="4">DUF5667 domain-containing protein</fullName>
    </recommendedName>
</protein>
<keyword evidence="1" id="KW-0732">Signal</keyword>
<gene>
    <name evidence="2" type="ORF">A3C59_05100</name>
</gene>
<sequence length="223" mass="24520">MSARILTLTRFTYLVCFLVLLAIAAYPVIAQDSSSSSTTRREAVKEKIETRKENIAQRLDDKRTRIATKEAALRTRLNAFKNQKKATAAARINENLNNINENRTASMQKHLDKMLVLLQKLEERVNSGSPDVKDKSAALAAIASSKSVIATTSAAVTAQTEKDYTIVVSSESRIKIDAKAQRDLLHKDLLALRKLIIDAKQSVIKAIRTAKSGAREATASGQL</sequence>
<dbReference type="Proteomes" id="UP000176902">
    <property type="component" value="Unassembled WGS sequence"/>
</dbReference>
<reference evidence="2 3" key="1">
    <citation type="journal article" date="2016" name="Nat. Commun.">
        <title>Thousands of microbial genomes shed light on interconnected biogeochemical processes in an aquifer system.</title>
        <authorList>
            <person name="Anantharaman K."/>
            <person name="Brown C.T."/>
            <person name="Hug L.A."/>
            <person name="Sharon I."/>
            <person name="Castelle C.J."/>
            <person name="Probst A.J."/>
            <person name="Thomas B.C."/>
            <person name="Singh A."/>
            <person name="Wilkins M.J."/>
            <person name="Karaoz U."/>
            <person name="Brodie E.L."/>
            <person name="Williams K.H."/>
            <person name="Hubbard S.S."/>
            <person name="Banfield J.F."/>
        </authorList>
    </citation>
    <scope>NUCLEOTIDE SEQUENCE [LARGE SCALE GENOMIC DNA]</scope>
</reference>
<dbReference type="EMBL" id="MFCV01000009">
    <property type="protein sequence ID" value="OGE33480.1"/>
    <property type="molecule type" value="Genomic_DNA"/>
</dbReference>